<evidence type="ECO:0000313" key="4">
    <source>
        <dbReference type="Proteomes" id="UP001189429"/>
    </source>
</evidence>
<dbReference type="Pfam" id="PF00098">
    <property type="entry name" value="zf-CCHC"/>
    <property type="match status" value="1"/>
</dbReference>
<feature type="domain" description="CCHC-type" evidence="2">
    <location>
        <begin position="278"/>
        <end position="294"/>
    </location>
</feature>
<dbReference type="Proteomes" id="UP001189429">
    <property type="component" value="Unassembled WGS sequence"/>
</dbReference>
<gene>
    <name evidence="3" type="ORF">PCOR1329_LOCUS33559</name>
</gene>
<accession>A0ABN9SXM5</accession>
<dbReference type="SUPFAM" id="SSF57756">
    <property type="entry name" value="Retrovirus zinc finger-like domains"/>
    <property type="match status" value="1"/>
</dbReference>
<keyword evidence="4" id="KW-1185">Reference proteome</keyword>
<organism evidence="3 4">
    <name type="scientific">Prorocentrum cordatum</name>
    <dbReference type="NCBI Taxonomy" id="2364126"/>
    <lineage>
        <taxon>Eukaryota</taxon>
        <taxon>Sar</taxon>
        <taxon>Alveolata</taxon>
        <taxon>Dinophyceae</taxon>
        <taxon>Prorocentrales</taxon>
        <taxon>Prorocentraceae</taxon>
        <taxon>Prorocentrum</taxon>
    </lineage>
</organism>
<feature type="non-terminal residue" evidence="3">
    <location>
        <position position="491"/>
    </location>
</feature>
<keyword evidence="1" id="KW-0479">Metal-binding</keyword>
<dbReference type="Gene3D" id="4.10.60.10">
    <property type="entry name" value="Zinc finger, CCHC-type"/>
    <property type="match status" value="1"/>
</dbReference>
<sequence length="491" mass="55391">DWREDRWSSWEHYNKTDTRMIRGGFSDPPEFPGWDRFRSWREELRRWAGFADIPARKHPDRVLKNTKWELKDSLGHFQSSDLVCDEGLNNLLARMAALVGEKEGDEERRALRESAFEYERRKTETLTQFVERRARQFAAAERHGIVLPSELKGMLMEEGSALPETGMLSLRSMTQASLEVDRISHALRQLDDDDGFDSEEEQEIYLEVEDACIDEDQLEVFLETAIQKKKTFRENKMLKAAIKKDRQFFDSKTDPKREGGRPRRRERLSVEKLKLITKCANCGEKGHWKKECRNPYKPRENSTKEVTMFHYGEDGAGLSSYPCWLVLLSVKAGTALVDSAAAQAIMGMPSLCQLEQYLLGLGLRAVWVPRQVPAPTGIGGRATLVGAVLVPTALAGPRGVIEFVALGAEFSYVNEEIKFQSLSGDPVKMITYGEHRGIPLVSAHSMKGFSAPMSTQDRFPCLSADVFSTQAPLPVESASTEQALQLGPAEQ</sequence>
<keyword evidence="1" id="KW-0863">Zinc-finger</keyword>
<evidence type="ECO:0000313" key="3">
    <source>
        <dbReference type="EMBL" id="CAK0837337.1"/>
    </source>
</evidence>
<evidence type="ECO:0000256" key="1">
    <source>
        <dbReference type="PROSITE-ProRule" id="PRU00047"/>
    </source>
</evidence>
<dbReference type="EMBL" id="CAUYUJ010014145">
    <property type="protein sequence ID" value="CAK0837337.1"/>
    <property type="molecule type" value="Genomic_DNA"/>
</dbReference>
<keyword evidence="1" id="KW-0862">Zinc</keyword>
<comment type="caution">
    <text evidence="3">The sequence shown here is derived from an EMBL/GenBank/DDBJ whole genome shotgun (WGS) entry which is preliminary data.</text>
</comment>
<feature type="non-terminal residue" evidence="3">
    <location>
        <position position="1"/>
    </location>
</feature>
<dbReference type="PROSITE" id="PS50158">
    <property type="entry name" value="ZF_CCHC"/>
    <property type="match status" value="1"/>
</dbReference>
<dbReference type="InterPro" id="IPR001878">
    <property type="entry name" value="Znf_CCHC"/>
</dbReference>
<dbReference type="SMART" id="SM00343">
    <property type="entry name" value="ZnF_C2HC"/>
    <property type="match status" value="1"/>
</dbReference>
<proteinExistence type="predicted"/>
<evidence type="ECO:0000259" key="2">
    <source>
        <dbReference type="PROSITE" id="PS50158"/>
    </source>
</evidence>
<reference evidence="3" key="1">
    <citation type="submission" date="2023-10" db="EMBL/GenBank/DDBJ databases">
        <authorList>
            <person name="Chen Y."/>
            <person name="Shah S."/>
            <person name="Dougan E. K."/>
            <person name="Thang M."/>
            <person name="Chan C."/>
        </authorList>
    </citation>
    <scope>NUCLEOTIDE SEQUENCE [LARGE SCALE GENOMIC DNA]</scope>
</reference>
<protein>
    <recommendedName>
        <fullName evidence="2">CCHC-type domain-containing protein</fullName>
    </recommendedName>
</protein>
<name>A0ABN9SXM5_9DINO</name>
<dbReference type="InterPro" id="IPR036875">
    <property type="entry name" value="Znf_CCHC_sf"/>
</dbReference>